<dbReference type="Pfam" id="PF00196">
    <property type="entry name" value="GerE"/>
    <property type="match status" value="1"/>
</dbReference>
<evidence type="ECO:0000259" key="3">
    <source>
        <dbReference type="PROSITE" id="PS50043"/>
    </source>
</evidence>
<dbReference type="InterPro" id="IPR039420">
    <property type="entry name" value="WalR-like"/>
</dbReference>
<dbReference type="SMART" id="SM00421">
    <property type="entry name" value="HTH_LUXR"/>
    <property type="match status" value="1"/>
</dbReference>
<dbReference type="AlphaFoldDB" id="A0A3L7AC97"/>
<evidence type="ECO:0000256" key="2">
    <source>
        <dbReference type="SAM" id="MobiDB-lite"/>
    </source>
</evidence>
<proteinExistence type="predicted"/>
<gene>
    <name evidence="4" type="ORF">D9V32_05140</name>
</gene>
<keyword evidence="1" id="KW-0238">DNA-binding</keyword>
<dbReference type="PANTHER" id="PTHR43214">
    <property type="entry name" value="TWO-COMPONENT RESPONSE REGULATOR"/>
    <property type="match status" value="1"/>
</dbReference>
<evidence type="ECO:0000313" key="4">
    <source>
        <dbReference type="EMBL" id="RLP77012.1"/>
    </source>
</evidence>
<feature type="domain" description="HTH luxR-type" evidence="3">
    <location>
        <begin position="793"/>
        <end position="858"/>
    </location>
</feature>
<dbReference type="InterPro" id="IPR016032">
    <property type="entry name" value="Sig_transdc_resp-reg_C-effctor"/>
</dbReference>
<dbReference type="Proteomes" id="UP000272503">
    <property type="component" value="Unassembled WGS sequence"/>
</dbReference>
<dbReference type="CDD" id="cd06170">
    <property type="entry name" value="LuxR_C_like"/>
    <property type="match status" value="1"/>
</dbReference>
<dbReference type="RefSeq" id="WP_147440396.1">
    <property type="nucleotide sequence ID" value="NZ_RCUX01000003.1"/>
</dbReference>
<dbReference type="EMBL" id="RCUX01000003">
    <property type="protein sequence ID" value="RLP77012.1"/>
    <property type="molecule type" value="Genomic_DNA"/>
</dbReference>
<sequence>MRTLSPLRLHFSWDAQAADVATHFDTTHTVPAVVLIGPAGCGKSAIGGLVTEMLADRFDIVNVRGVTFGTENAYFALAHLITGPLQETDSPVAVLRRLDDSLRARTTGRPVLVYVQNFDLLDPQSAAVLATLMGAGEHASLITCHEVEAQPSLMGPIAAGLIEPIEVAPLGTRVVLGALENALGGTVPFPVAERLNRAAGGNPTRLRVLVEQTLSVDALTNRDGVWVLGRDGVPETSVHGTGVPLTSVYELLSEPEREAADLLAVFDRIPAPLMIELVECDALTSLEKAGVVTSGGNPLAFQLVTSAITAAFAEVLAPERFRSIWNTFRDRVRAAAGAFEPTAVMRATRAGIRVEPADTFAAARAATGHLMPRVSELMLDQLEPGYPGALQVRADNARQRGDLAAAEAFALEEQRTAISVEARANTFAFLFIIALEDRMDLELSESRLSAMDDWVLGEAQSSTYARGLALLCRLVMCAQRGNWREIIELSQGPDFLVGHADVRTVNAMFVAEALCTTGRQVEGIALARRVFAESMTMQPHQLRGASIMAMWRIHLLRGEWFECQQLAREHRNRYPERTDHSVAMEELADAYIVLLQGRNERAERPTRAARGLFAHLDGAAGSRVGEVFGPAVPNGASGAAPEDAAAEEGGELPRPIRFIGQVLISREHYDRVPLADAVAGHIRVADEFHLRGEYGFELFAIANLLRVLLRQDAHVLVRERDLVQRARRVIRRALTHNDGPLASVCAAFSAALAKDGPAAASTGLRLGEALGLGGFILREDSAGAPETRASEGSSSEPDGLSERERTVFIALRDGLRNREIGMRLGISARTAEGYVQRLYRRLGVRSRTELFALYPPSEGALPIDLFGGVGADPEMPTGAGSVTPIRPERTG</sequence>
<dbReference type="Gene3D" id="1.10.10.10">
    <property type="entry name" value="Winged helix-like DNA-binding domain superfamily/Winged helix DNA-binding domain"/>
    <property type="match status" value="1"/>
</dbReference>
<keyword evidence="5" id="KW-1185">Reference proteome</keyword>
<dbReference type="GO" id="GO:0003677">
    <property type="term" value="F:DNA binding"/>
    <property type="evidence" value="ECO:0007669"/>
    <property type="project" value="UniProtKB-KW"/>
</dbReference>
<evidence type="ECO:0000313" key="5">
    <source>
        <dbReference type="Proteomes" id="UP000272503"/>
    </source>
</evidence>
<dbReference type="SUPFAM" id="SSF52540">
    <property type="entry name" value="P-loop containing nucleoside triphosphate hydrolases"/>
    <property type="match status" value="1"/>
</dbReference>
<dbReference type="PRINTS" id="PR00038">
    <property type="entry name" value="HTHLUXR"/>
</dbReference>
<dbReference type="OrthoDB" id="3197423at2"/>
<dbReference type="InterPro" id="IPR000792">
    <property type="entry name" value="Tscrpt_reg_LuxR_C"/>
</dbReference>
<dbReference type="SUPFAM" id="SSF46894">
    <property type="entry name" value="C-terminal effector domain of the bipartite response regulators"/>
    <property type="match status" value="1"/>
</dbReference>
<organism evidence="4 5">
    <name type="scientific">Mycetocola tolaasinivorans</name>
    <dbReference type="NCBI Taxonomy" id="76635"/>
    <lineage>
        <taxon>Bacteria</taxon>
        <taxon>Bacillati</taxon>
        <taxon>Actinomycetota</taxon>
        <taxon>Actinomycetes</taxon>
        <taxon>Micrococcales</taxon>
        <taxon>Microbacteriaceae</taxon>
        <taxon>Mycetocola</taxon>
    </lineage>
</organism>
<accession>A0A3L7AC97</accession>
<comment type="caution">
    <text evidence="4">The sequence shown here is derived from an EMBL/GenBank/DDBJ whole genome shotgun (WGS) entry which is preliminary data.</text>
</comment>
<dbReference type="PROSITE" id="PS50043">
    <property type="entry name" value="HTH_LUXR_2"/>
    <property type="match status" value="1"/>
</dbReference>
<dbReference type="GO" id="GO:0006355">
    <property type="term" value="P:regulation of DNA-templated transcription"/>
    <property type="evidence" value="ECO:0007669"/>
    <property type="project" value="InterPro"/>
</dbReference>
<reference evidence="4 5" key="1">
    <citation type="submission" date="2018-10" db="EMBL/GenBank/DDBJ databases">
        <authorList>
            <person name="Li J."/>
        </authorList>
    </citation>
    <scope>NUCLEOTIDE SEQUENCE [LARGE SCALE GENOMIC DNA]</scope>
    <source>
        <strain evidence="4 5">IF 016277</strain>
    </source>
</reference>
<dbReference type="InterPro" id="IPR036388">
    <property type="entry name" value="WH-like_DNA-bd_sf"/>
</dbReference>
<evidence type="ECO:0000256" key="1">
    <source>
        <dbReference type="ARBA" id="ARBA00023125"/>
    </source>
</evidence>
<protein>
    <submittedName>
        <fullName evidence="4">LuxR family transcriptional regulator</fullName>
    </submittedName>
</protein>
<dbReference type="InterPro" id="IPR027417">
    <property type="entry name" value="P-loop_NTPase"/>
</dbReference>
<feature type="region of interest" description="Disordered" evidence="2">
    <location>
        <begin position="872"/>
        <end position="891"/>
    </location>
</feature>
<name>A0A3L7AC97_9MICO</name>